<evidence type="ECO:0000313" key="1">
    <source>
        <dbReference type="EMBL" id="EFB74342.1"/>
    </source>
</evidence>
<organism evidence="1 2">
    <name type="scientific">Subdoligranulum variabile DSM 15176</name>
    <dbReference type="NCBI Taxonomy" id="411471"/>
    <lineage>
        <taxon>Bacteria</taxon>
        <taxon>Bacillati</taxon>
        <taxon>Bacillota</taxon>
        <taxon>Clostridia</taxon>
        <taxon>Eubacteriales</taxon>
        <taxon>Oscillospiraceae</taxon>
        <taxon>Subdoligranulum</taxon>
    </lineage>
</organism>
<dbReference type="EMBL" id="ACBY02000074">
    <property type="protein sequence ID" value="EFB74342.1"/>
    <property type="molecule type" value="Genomic_DNA"/>
</dbReference>
<name>D1PSG2_9FIRM</name>
<comment type="caution">
    <text evidence="1">The sequence shown here is derived from an EMBL/GenBank/DDBJ whole genome shotgun (WGS) entry which is preliminary data.</text>
</comment>
<sequence length="52" mass="6178">MSSSNSFEHIQSLPPRRRLFLLSKLHKIKIGFCTSRQMYDRVMKMHKIVLTS</sequence>
<protein>
    <submittedName>
        <fullName evidence="1">Uncharacterized protein</fullName>
    </submittedName>
</protein>
<reference evidence="1" key="1">
    <citation type="submission" date="2009-12" db="EMBL/GenBank/DDBJ databases">
        <authorList>
            <person name="Weinstock G."/>
            <person name="Sodergren E."/>
            <person name="Clifton S."/>
            <person name="Fulton L."/>
            <person name="Fulton B."/>
            <person name="Courtney L."/>
            <person name="Fronick C."/>
            <person name="Harrison M."/>
            <person name="Strong C."/>
            <person name="Farmer C."/>
            <person name="Delahaunty K."/>
            <person name="Markovic C."/>
            <person name="Hall O."/>
            <person name="Minx P."/>
            <person name="Tomlinson C."/>
            <person name="Mitreva M."/>
            <person name="Nelson J."/>
            <person name="Hou S."/>
            <person name="Wollam A."/>
            <person name="Pepin K.H."/>
            <person name="Johnson M."/>
            <person name="Bhonagiri V."/>
            <person name="Nash W.E."/>
            <person name="Warren W."/>
            <person name="Chinwalla A."/>
            <person name="Mardis E.R."/>
            <person name="Wilson R.K."/>
        </authorList>
    </citation>
    <scope>NUCLEOTIDE SEQUENCE [LARGE SCALE GENOMIC DNA]</scope>
    <source>
        <strain evidence="1">DSM 15176</strain>
    </source>
</reference>
<keyword evidence="2" id="KW-1185">Reference proteome</keyword>
<evidence type="ECO:0000313" key="2">
    <source>
        <dbReference type="Proteomes" id="UP000003438"/>
    </source>
</evidence>
<dbReference type="Proteomes" id="UP000003438">
    <property type="component" value="Unassembled WGS sequence"/>
</dbReference>
<accession>D1PSG2</accession>
<dbReference type="HOGENOM" id="CLU_3085476_0_0_9"/>
<dbReference type="STRING" id="411471.SUBVAR_07345"/>
<dbReference type="AlphaFoldDB" id="D1PSG2"/>
<proteinExistence type="predicted"/>
<gene>
    <name evidence="1" type="ORF">SUBVAR_07345</name>
</gene>